<proteinExistence type="inferred from homology"/>
<comment type="subcellular location">
    <subcellularLocation>
        <location evidence="1">Membrane</location>
        <topology evidence="1">Multi-pass membrane protein</topology>
    </subcellularLocation>
</comment>
<evidence type="ECO:0008006" key="13">
    <source>
        <dbReference type="Google" id="ProtNLM"/>
    </source>
</evidence>
<feature type="transmembrane region" description="Helical" evidence="8">
    <location>
        <begin position="785"/>
        <end position="810"/>
    </location>
</feature>
<comment type="similarity">
    <text evidence="2">Belongs to the CSC1 (TC 1.A.17) family.</text>
</comment>
<dbReference type="EMBL" id="JABXXO010000001">
    <property type="protein sequence ID" value="KAF7784221.1"/>
    <property type="molecule type" value="Genomic_DNA"/>
</dbReference>
<protein>
    <recommendedName>
        <fullName evidence="13">CSC1/OSCA1-like 7TM region domain-containing protein</fullName>
    </recommendedName>
</protein>
<feature type="region of interest" description="Disordered" evidence="7">
    <location>
        <begin position="414"/>
        <end position="433"/>
    </location>
</feature>
<feature type="region of interest" description="Disordered" evidence="7">
    <location>
        <begin position="517"/>
        <end position="536"/>
    </location>
</feature>
<name>A0A8H7FAR0_AGABI</name>
<evidence type="ECO:0000256" key="7">
    <source>
        <dbReference type="SAM" id="MobiDB-lite"/>
    </source>
</evidence>
<evidence type="ECO:0000256" key="5">
    <source>
        <dbReference type="ARBA" id="ARBA00022989"/>
    </source>
</evidence>
<evidence type="ECO:0000259" key="10">
    <source>
        <dbReference type="Pfam" id="PF13967"/>
    </source>
</evidence>
<keyword evidence="6 8" id="KW-0472">Membrane</keyword>
<accession>A0A8H7FAR0</accession>
<keyword evidence="4 8" id="KW-0812">Transmembrane</keyword>
<feature type="transmembrane region" description="Helical" evidence="8">
    <location>
        <begin position="1002"/>
        <end position="1023"/>
    </location>
</feature>
<dbReference type="InterPro" id="IPR045122">
    <property type="entry name" value="Csc1-like"/>
</dbReference>
<gene>
    <name evidence="11" type="ORF">Agabi119p4_386</name>
</gene>
<feature type="domain" description="CSC1/OSCA1-like N-terminal transmembrane" evidence="10">
    <location>
        <begin position="56"/>
        <end position="110"/>
    </location>
</feature>
<comment type="caution">
    <text evidence="11">The sequence shown here is derived from an EMBL/GenBank/DDBJ whole genome shotgun (WGS) entry which is preliminary data.</text>
</comment>
<evidence type="ECO:0000256" key="3">
    <source>
        <dbReference type="ARBA" id="ARBA00022448"/>
    </source>
</evidence>
<feature type="domain" description="CSC1/OSCA1-like 7TM region" evidence="9">
    <location>
        <begin position="784"/>
        <end position="1053"/>
    </location>
</feature>
<feature type="transmembrane region" description="Helical" evidence="8">
    <location>
        <begin position="918"/>
        <end position="943"/>
    </location>
</feature>
<dbReference type="GO" id="GO:0005886">
    <property type="term" value="C:plasma membrane"/>
    <property type="evidence" value="ECO:0007669"/>
    <property type="project" value="TreeGrafter"/>
</dbReference>
<dbReference type="InterPro" id="IPR003864">
    <property type="entry name" value="CSC1/OSCA1-like_7TM"/>
</dbReference>
<evidence type="ECO:0000256" key="1">
    <source>
        <dbReference type="ARBA" id="ARBA00004141"/>
    </source>
</evidence>
<feature type="transmembrane region" description="Helical" evidence="8">
    <location>
        <begin position="976"/>
        <end position="996"/>
    </location>
</feature>
<evidence type="ECO:0000256" key="6">
    <source>
        <dbReference type="ARBA" id="ARBA00023136"/>
    </source>
</evidence>
<feature type="region of interest" description="Disordered" evidence="7">
    <location>
        <begin position="313"/>
        <end position="346"/>
    </location>
</feature>
<dbReference type="Proteomes" id="UP000629468">
    <property type="component" value="Unassembled WGS sequence"/>
</dbReference>
<dbReference type="Pfam" id="PF02714">
    <property type="entry name" value="RSN1_7TM"/>
    <property type="match status" value="1"/>
</dbReference>
<dbReference type="GO" id="GO:0005227">
    <property type="term" value="F:calcium-activated cation channel activity"/>
    <property type="evidence" value="ECO:0007669"/>
    <property type="project" value="InterPro"/>
</dbReference>
<keyword evidence="5 8" id="KW-1133">Transmembrane helix</keyword>
<feature type="region of interest" description="Disordered" evidence="7">
    <location>
        <begin position="1252"/>
        <end position="1272"/>
    </location>
</feature>
<evidence type="ECO:0000313" key="11">
    <source>
        <dbReference type="EMBL" id="KAF7784221.1"/>
    </source>
</evidence>
<feature type="transmembrane region" description="Helical" evidence="8">
    <location>
        <begin position="1062"/>
        <end position="1085"/>
    </location>
</feature>
<feature type="compositionally biased region" description="Basic and acidic residues" evidence="7">
    <location>
        <begin position="663"/>
        <end position="676"/>
    </location>
</feature>
<dbReference type="PANTHER" id="PTHR13018">
    <property type="entry name" value="PROBABLE MEMBRANE PROTEIN DUF221-RELATED"/>
    <property type="match status" value="1"/>
</dbReference>
<evidence type="ECO:0000256" key="8">
    <source>
        <dbReference type="SAM" id="Phobius"/>
    </source>
</evidence>
<feature type="transmembrane region" description="Helical" evidence="8">
    <location>
        <begin position="56"/>
        <end position="77"/>
    </location>
</feature>
<reference evidence="11 12" key="1">
    <citation type="journal article" name="Sci. Rep.">
        <title>Telomere-to-telomere assembled and centromere annotated genomes of the two main subspecies of the button mushroom Agaricus bisporus reveal especially polymorphic chromosome ends.</title>
        <authorList>
            <person name="Sonnenberg A.S.M."/>
            <person name="Sedaghat-Telgerd N."/>
            <person name="Lavrijssen B."/>
            <person name="Ohm R.A."/>
            <person name="Hendrickx P.M."/>
            <person name="Scholtmeijer K."/>
            <person name="Baars J.J.P."/>
            <person name="van Peer A."/>
        </authorList>
    </citation>
    <scope>NUCLEOTIDE SEQUENCE [LARGE SCALE GENOMIC DNA]</scope>
    <source>
        <strain evidence="11 12">H119_p4</strain>
    </source>
</reference>
<feature type="region of interest" description="Disordered" evidence="7">
    <location>
        <begin position="1285"/>
        <end position="1309"/>
    </location>
</feature>
<dbReference type="InterPro" id="IPR032880">
    <property type="entry name" value="CSC1/OSCA1-like_N"/>
</dbReference>
<feature type="region of interest" description="Disordered" evidence="7">
    <location>
        <begin position="626"/>
        <end position="687"/>
    </location>
</feature>
<evidence type="ECO:0000313" key="12">
    <source>
        <dbReference type="Proteomes" id="UP000629468"/>
    </source>
</evidence>
<feature type="transmembrane region" description="Helical" evidence="8">
    <location>
        <begin position="148"/>
        <end position="171"/>
    </location>
</feature>
<dbReference type="Pfam" id="PF13967">
    <property type="entry name" value="RSN1_TM"/>
    <property type="match status" value="1"/>
</dbReference>
<feature type="transmembrane region" description="Helical" evidence="8">
    <location>
        <begin position="830"/>
        <end position="859"/>
    </location>
</feature>
<sequence>MIPPSPSTQFLATHSATFLAPVAPTGTVSNGNGILLDQKFHTVCPGNGLDAASAGVIAALVLSGAIGLFIWLLFAALRPRFRQVYGPREWFVPPESRPKPLGSGFFAFLNPPVPIVPDVSQDVHDAGRSASRDAQLFPSDEQLSQRTLLLALFIAIGWSILALGGALPMYLVNTPCHTQLPTHTTFGGDYSSLQDLSLIRLLRLFDEKHIQTTTLDSLSRRALIGDPNDPANTRLRIIILTAITLVLALLPALWAILQQFNIILDYRKRWLQIKCEGKDLGWLSSKSAPGFQAWGEKRFKSFIKNIGLTSGMDEDEREARRSRRNDGKHTRRKPKRREEEAPLYGSEKDNEVDIQCLFSVSDTQHIALLIDQRDEILENLEIAEAHYINSFQVTTPDPSVLDFEPHPPPPLDPSRPYISRPLPLGQGAPPRTKKRRAINRAYGTTSLAPTSFVAHSSFYRLRGVNGLSGGRLRGSNTPSFTESISSRIVGSRFLEINRNSATYGRLTLGNRISVDRHGQLGPSGDQEAGSRTSWIPDPRLYGPNWGAEPFNGEGISEHPGADYIDEHGVKRSAIRSNSETIRVVGENTATSPGGEWWSEAGGPIESETMYNGFSHEEDWVDLEKENGPGKDFNSDFNGLPPSAGPSKFRRRPPVPEAEAVSSSRRETFPLRRKDQELPPVPPPHLRLQQSQPFVRPLDGLNFEDLGHVYEDITHWRSQLKSINSQILDAQKQSYDDIAEGKNIRGWLIVGRGLRHLPGVELIEGRAKEDIRWDVLQNERTLLDRMVFWTIVCIVAVLLAVSLTAAAGLAVSPAPDVVRSLPFLEPLLSTGTLASGIATVLLPAVAATLFIVLAVYLIHLVANIHGSISRSSSQLFIFKTIFYFLVITATMFLTAAGGLLFALQAFVDGSRHARSIASGSIYITVLILAIVILFAVIVPGLLLLQPIRLWNVLRAEQLAVTPRQRFRAVYPRTYDPTFALSSCILALMFASTFSLIFPIITPAVVLLLLLNLVAHRYLIGYVYARMHSQTGGLLQLWLLKRFATLCSFQPILLGSIFLSRRIWIEGGISIGTGVAVMIFAEIYATLKLRLPGRGSLRAITRDSLDHFARAAERHLEDSREEMTSENDTRGHFTRGSMASVLDMMSLTLAVKPSAPTYRGPVPLPTETLDDLIATERAARTHPDTPPHLPPHLPPLPFSDHADDMAGILYAPELIAPCPIIWLPRDSADVAESEAADLKRYHALECTLDVKSKDSLMRQRSSSSRGRRAPRAREVSSWLATELERQAPARSQEALIARSAPPALDFEAPPS</sequence>
<keyword evidence="3" id="KW-0813">Transport</keyword>
<feature type="compositionally biased region" description="Basic and acidic residues" evidence="7">
    <location>
        <begin position="336"/>
        <end position="346"/>
    </location>
</feature>
<evidence type="ECO:0000259" key="9">
    <source>
        <dbReference type="Pfam" id="PF02714"/>
    </source>
</evidence>
<feature type="transmembrane region" description="Helical" evidence="8">
    <location>
        <begin position="880"/>
        <end position="906"/>
    </location>
</feature>
<evidence type="ECO:0000256" key="2">
    <source>
        <dbReference type="ARBA" id="ARBA00007779"/>
    </source>
</evidence>
<dbReference type="PANTHER" id="PTHR13018:SF5">
    <property type="entry name" value="RE44586P"/>
    <property type="match status" value="1"/>
</dbReference>
<evidence type="ECO:0000256" key="4">
    <source>
        <dbReference type="ARBA" id="ARBA00022692"/>
    </source>
</evidence>
<feature type="transmembrane region" description="Helical" evidence="8">
    <location>
        <begin position="237"/>
        <end position="257"/>
    </location>
</feature>
<organism evidence="11 12">
    <name type="scientific">Agaricus bisporus var. burnettii</name>
    <dbReference type="NCBI Taxonomy" id="192524"/>
    <lineage>
        <taxon>Eukaryota</taxon>
        <taxon>Fungi</taxon>
        <taxon>Dikarya</taxon>
        <taxon>Basidiomycota</taxon>
        <taxon>Agaricomycotina</taxon>
        <taxon>Agaricomycetes</taxon>
        <taxon>Agaricomycetidae</taxon>
        <taxon>Agaricales</taxon>
        <taxon>Agaricineae</taxon>
        <taxon>Agaricaceae</taxon>
        <taxon>Agaricus</taxon>
    </lineage>
</organism>